<dbReference type="AlphaFoldDB" id="A0AAW4XV33"/>
<proteinExistence type="inferred from homology"/>
<evidence type="ECO:0000256" key="3">
    <source>
        <dbReference type="ARBA" id="ARBA00022448"/>
    </source>
</evidence>
<keyword evidence="3 8" id="KW-0813">Transport</keyword>
<evidence type="ECO:0000256" key="7">
    <source>
        <dbReference type="ARBA" id="ARBA00023136"/>
    </source>
</evidence>
<keyword evidence="4" id="KW-1003">Cell membrane</keyword>
<dbReference type="EMBL" id="JAJNCT010000009">
    <property type="protein sequence ID" value="MCD2165272.1"/>
    <property type="molecule type" value="Genomic_DNA"/>
</dbReference>
<dbReference type="Pfam" id="PF00528">
    <property type="entry name" value="BPD_transp_1"/>
    <property type="match status" value="1"/>
</dbReference>
<dbReference type="GO" id="GO:0006865">
    <property type="term" value="P:amino acid transport"/>
    <property type="evidence" value="ECO:0007669"/>
    <property type="project" value="TreeGrafter"/>
</dbReference>
<evidence type="ECO:0000256" key="8">
    <source>
        <dbReference type="RuleBase" id="RU363032"/>
    </source>
</evidence>
<protein>
    <submittedName>
        <fullName evidence="10">Amino acid ABC transporter permease</fullName>
    </submittedName>
</protein>
<dbReference type="PANTHER" id="PTHR30614">
    <property type="entry name" value="MEMBRANE COMPONENT OF AMINO ACID ABC TRANSPORTER"/>
    <property type="match status" value="1"/>
</dbReference>
<feature type="domain" description="ABC transmembrane type-1" evidence="9">
    <location>
        <begin position="28"/>
        <end position="238"/>
    </location>
</feature>
<dbReference type="PROSITE" id="PS50928">
    <property type="entry name" value="ABC_TM1"/>
    <property type="match status" value="1"/>
</dbReference>
<comment type="similarity">
    <text evidence="2">Belongs to the binding-protein-dependent transport system permease family. HisMQ subfamily.</text>
</comment>
<dbReference type="PANTHER" id="PTHR30614:SF47">
    <property type="entry name" value="ABC TRANSPORTER PERMEASE"/>
    <property type="match status" value="1"/>
</dbReference>
<dbReference type="GO" id="GO:0022857">
    <property type="term" value="F:transmembrane transporter activity"/>
    <property type="evidence" value="ECO:0007669"/>
    <property type="project" value="InterPro"/>
</dbReference>
<evidence type="ECO:0000313" key="10">
    <source>
        <dbReference type="EMBL" id="MCD2165272.1"/>
    </source>
</evidence>
<dbReference type="InterPro" id="IPR000515">
    <property type="entry name" value="MetI-like"/>
</dbReference>
<keyword evidence="6 8" id="KW-1133">Transmembrane helix</keyword>
<accession>A0AAW4XV33</accession>
<dbReference type="Gene3D" id="1.10.3720.10">
    <property type="entry name" value="MetI-like"/>
    <property type="match status" value="1"/>
</dbReference>
<comment type="caution">
    <text evidence="10">The sequence shown here is derived from an EMBL/GenBank/DDBJ whole genome shotgun (WGS) entry which is preliminary data.</text>
</comment>
<feature type="transmembrane region" description="Helical" evidence="8">
    <location>
        <begin position="20"/>
        <end position="52"/>
    </location>
</feature>
<comment type="subcellular location">
    <subcellularLocation>
        <location evidence="1">Cell inner membrane</location>
        <topology evidence="1">Multi-pass membrane protein</topology>
    </subcellularLocation>
    <subcellularLocation>
        <location evidence="8">Cell membrane</location>
        <topology evidence="8">Multi-pass membrane protein</topology>
    </subcellularLocation>
</comment>
<feature type="transmembrane region" description="Helical" evidence="8">
    <location>
        <begin position="217"/>
        <end position="237"/>
    </location>
</feature>
<dbReference type="GO" id="GO:0043190">
    <property type="term" value="C:ATP-binding cassette (ABC) transporter complex"/>
    <property type="evidence" value="ECO:0007669"/>
    <property type="project" value="InterPro"/>
</dbReference>
<dbReference type="RefSeq" id="WP_230773760.1">
    <property type="nucleotide sequence ID" value="NZ_JAJNCT010000009.1"/>
</dbReference>
<gene>
    <name evidence="10" type="ORF">LPW39_09015</name>
</gene>
<evidence type="ECO:0000313" key="11">
    <source>
        <dbReference type="Proteomes" id="UP001199260"/>
    </source>
</evidence>
<name>A0AAW4XV33_9BURK</name>
<dbReference type="CDD" id="cd06261">
    <property type="entry name" value="TM_PBP2"/>
    <property type="match status" value="1"/>
</dbReference>
<sequence>MQFLMSWLEPLWPHVLAAKYWRWLLDGWCTTVLASLLVIAASTVLGIAFAVARSAAWAPLRWLALGYLSVFRNTPLLVQLFFWYFGVPSLLPPAWMAWLNQAHSLALGPLSLGWPSLEFLSACIGMVFYATAYVGEEVRAGINSVPASQSQAARSLGMDGWQLLRHIVLPQALARVVSPLMGQYMNIVKNTSLGMAIGLAELSYRARQAEAETFQSFQVYGITTLLYIVLIIGLELLSQHLAQRRRWGRVELRRA</sequence>
<evidence type="ECO:0000256" key="5">
    <source>
        <dbReference type="ARBA" id="ARBA00022692"/>
    </source>
</evidence>
<dbReference type="SUPFAM" id="SSF161098">
    <property type="entry name" value="MetI-like"/>
    <property type="match status" value="1"/>
</dbReference>
<keyword evidence="5 8" id="KW-0812">Transmembrane</keyword>
<dbReference type="InterPro" id="IPR010065">
    <property type="entry name" value="AA_ABC_transptr_permease_3TM"/>
</dbReference>
<evidence type="ECO:0000256" key="2">
    <source>
        <dbReference type="ARBA" id="ARBA00010072"/>
    </source>
</evidence>
<reference evidence="10 11" key="1">
    <citation type="submission" date="2021-11" db="EMBL/GenBank/DDBJ databases">
        <title>Genome sequence.</title>
        <authorList>
            <person name="Sun Q."/>
        </authorList>
    </citation>
    <scope>NUCLEOTIDE SEQUENCE [LARGE SCALE GENOMIC DNA]</scope>
    <source>
        <strain evidence="10 11">KCTC 12005</strain>
    </source>
</reference>
<organism evidence="10 11">
    <name type="scientific">Comamonas koreensis</name>
    <dbReference type="NCBI Taxonomy" id="160825"/>
    <lineage>
        <taxon>Bacteria</taxon>
        <taxon>Pseudomonadati</taxon>
        <taxon>Pseudomonadota</taxon>
        <taxon>Betaproteobacteria</taxon>
        <taxon>Burkholderiales</taxon>
        <taxon>Comamonadaceae</taxon>
        <taxon>Comamonas</taxon>
    </lineage>
</organism>
<evidence type="ECO:0000256" key="4">
    <source>
        <dbReference type="ARBA" id="ARBA00022475"/>
    </source>
</evidence>
<evidence type="ECO:0000256" key="6">
    <source>
        <dbReference type="ARBA" id="ARBA00022989"/>
    </source>
</evidence>
<dbReference type="InterPro" id="IPR035906">
    <property type="entry name" value="MetI-like_sf"/>
</dbReference>
<dbReference type="NCBIfam" id="TIGR01726">
    <property type="entry name" value="HEQRo_perm_3TM"/>
    <property type="match status" value="1"/>
</dbReference>
<evidence type="ECO:0000256" key="1">
    <source>
        <dbReference type="ARBA" id="ARBA00004429"/>
    </source>
</evidence>
<dbReference type="Proteomes" id="UP001199260">
    <property type="component" value="Unassembled WGS sequence"/>
</dbReference>
<dbReference type="InterPro" id="IPR043429">
    <property type="entry name" value="ArtM/GltK/GlnP/TcyL/YhdX-like"/>
</dbReference>
<keyword evidence="11" id="KW-1185">Reference proteome</keyword>
<evidence type="ECO:0000259" key="9">
    <source>
        <dbReference type="PROSITE" id="PS50928"/>
    </source>
</evidence>
<keyword evidence="7 8" id="KW-0472">Membrane</keyword>